<dbReference type="Pfam" id="PF01915">
    <property type="entry name" value="Glyco_hydro_3_C"/>
    <property type="match status" value="1"/>
</dbReference>
<comment type="similarity">
    <text evidence="2">Belongs to the glycosyl hydrolase 3 family.</text>
</comment>
<dbReference type="InterPro" id="IPR001764">
    <property type="entry name" value="Glyco_hydro_3_N"/>
</dbReference>
<dbReference type="InterPro" id="IPR050226">
    <property type="entry name" value="NagZ_Beta-hexosaminidase"/>
</dbReference>
<feature type="domain" description="Glycoside hydrolase family 3 N-terminal" evidence="7">
    <location>
        <begin position="48"/>
        <end position="384"/>
    </location>
</feature>
<reference evidence="9 10" key="1">
    <citation type="submission" date="2020-07" db="EMBL/GenBank/DDBJ databases">
        <title>Sequencing the genomes of 1000 actinobacteria strains.</title>
        <authorList>
            <person name="Klenk H.-P."/>
        </authorList>
    </citation>
    <scope>NUCLEOTIDE SEQUENCE [LARGE SCALE GENOMIC DNA]</scope>
    <source>
        <strain evidence="9 10">DSM 103164</strain>
    </source>
</reference>
<evidence type="ECO:0000313" key="10">
    <source>
        <dbReference type="Proteomes" id="UP000527616"/>
    </source>
</evidence>
<dbReference type="InterPro" id="IPR006311">
    <property type="entry name" value="TAT_signal"/>
</dbReference>
<dbReference type="InterPro" id="IPR002772">
    <property type="entry name" value="Glyco_hydro_3_C"/>
</dbReference>
<evidence type="ECO:0000256" key="1">
    <source>
        <dbReference type="ARBA" id="ARBA00001231"/>
    </source>
</evidence>
<evidence type="ECO:0000256" key="4">
    <source>
        <dbReference type="ARBA" id="ARBA00022801"/>
    </source>
</evidence>
<dbReference type="InterPro" id="IPR036962">
    <property type="entry name" value="Glyco_hydro_3_N_sf"/>
</dbReference>
<dbReference type="GO" id="GO:0004563">
    <property type="term" value="F:beta-N-acetylhexosaminidase activity"/>
    <property type="evidence" value="ECO:0007669"/>
    <property type="project" value="UniProtKB-EC"/>
</dbReference>
<evidence type="ECO:0000256" key="5">
    <source>
        <dbReference type="ARBA" id="ARBA00023295"/>
    </source>
</evidence>
<dbReference type="RefSeq" id="WP_179445369.1">
    <property type="nucleotide sequence ID" value="NZ_JACBZS010000001.1"/>
</dbReference>
<proteinExistence type="inferred from homology"/>
<accession>A0A7Z0D9P2</accession>
<sequence length="586" mass="61633">MTTLTRPARLFAAAVLAGALALATAATPARAADPATRWADATLRRMSLEEKVGQLFVNYVYGASADAADSRNTERYGVATPAEVVAKYRLGGVIYFAWSDNVADQSKIAGLSNGLQRAARDASPRTDIPLTISTDQETGLVARIGPPATEFAGAMALGATRDPEATRTTYAITGRELRAFGINADYAPDADVNVNPANPVIGVRSFGSRPDLVAEHVPQAIAGLQNAKVSAAAKHFPGHGDTNVDSHTGFPVINHTREEWETIDAPPFRAAIEADADMIMTAHISVPALDPSGDPATLSEPIVTGILRDQLGYDGVVVTDSLRMDAVRQNYPDAEVAVRAIEAGVDVLLDANSPDVQYRAVIDAVRSGRLTEERIDQSVRRILAMKFERGAVAMWQTNPNLRDRVVGTARNLATAQEIADRSITQLTDAADLVPLGAGRTLVTGAGTAPVDSLTRALRDGGADAEAHATATNPDAAAITAAVERARTAGRAVVITNNTRANSGQAALVDALNSAGVPVVVVAVGVPYDIAYLDTESYLASYSRNDVALRSVARVLTGQVDPSGRLPVDIPSADDPDEIIYEFGSGE</sequence>
<keyword evidence="5 9" id="KW-0326">Glycosidase</keyword>
<dbReference type="EMBL" id="JACBZS010000001">
    <property type="protein sequence ID" value="NYI71561.1"/>
    <property type="molecule type" value="Genomic_DNA"/>
</dbReference>
<dbReference type="Gene3D" id="3.40.50.1700">
    <property type="entry name" value="Glycoside hydrolase family 3 C-terminal domain"/>
    <property type="match status" value="1"/>
</dbReference>
<dbReference type="Proteomes" id="UP000527616">
    <property type="component" value="Unassembled WGS sequence"/>
</dbReference>
<dbReference type="PROSITE" id="PS51318">
    <property type="entry name" value="TAT"/>
    <property type="match status" value="1"/>
</dbReference>
<dbReference type="GO" id="GO:0005975">
    <property type="term" value="P:carbohydrate metabolic process"/>
    <property type="evidence" value="ECO:0007669"/>
    <property type="project" value="InterPro"/>
</dbReference>
<protein>
    <recommendedName>
        <fullName evidence="3">beta-N-acetylhexosaminidase</fullName>
        <ecNumber evidence="3">3.2.1.52</ecNumber>
    </recommendedName>
</protein>
<evidence type="ECO:0000259" key="7">
    <source>
        <dbReference type="Pfam" id="PF00933"/>
    </source>
</evidence>
<dbReference type="PRINTS" id="PR00133">
    <property type="entry name" value="GLHYDRLASE3"/>
</dbReference>
<comment type="caution">
    <text evidence="9">The sequence shown here is derived from an EMBL/GenBank/DDBJ whole genome shotgun (WGS) entry which is preliminary data.</text>
</comment>
<keyword evidence="10" id="KW-1185">Reference proteome</keyword>
<evidence type="ECO:0000256" key="3">
    <source>
        <dbReference type="ARBA" id="ARBA00012663"/>
    </source>
</evidence>
<dbReference type="InterPro" id="IPR036881">
    <property type="entry name" value="Glyco_hydro_3_C_sf"/>
</dbReference>
<dbReference type="AlphaFoldDB" id="A0A7Z0D9P2"/>
<keyword evidence="6" id="KW-0732">Signal</keyword>
<dbReference type="PANTHER" id="PTHR30480">
    <property type="entry name" value="BETA-HEXOSAMINIDASE-RELATED"/>
    <property type="match status" value="1"/>
</dbReference>
<evidence type="ECO:0000256" key="2">
    <source>
        <dbReference type="ARBA" id="ARBA00005336"/>
    </source>
</evidence>
<name>A0A7Z0D9P2_9ACTN</name>
<dbReference type="Pfam" id="PF00933">
    <property type="entry name" value="Glyco_hydro_3"/>
    <property type="match status" value="1"/>
</dbReference>
<evidence type="ECO:0000313" key="9">
    <source>
        <dbReference type="EMBL" id="NYI71561.1"/>
    </source>
</evidence>
<comment type="catalytic activity">
    <reaction evidence="1">
        <text>Hydrolysis of terminal non-reducing N-acetyl-D-hexosamine residues in N-acetyl-beta-D-hexosaminides.</text>
        <dbReference type="EC" id="3.2.1.52"/>
    </reaction>
</comment>
<keyword evidence="4 9" id="KW-0378">Hydrolase</keyword>
<feature type="signal peptide" evidence="6">
    <location>
        <begin position="1"/>
        <end position="31"/>
    </location>
</feature>
<gene>
    <name evidence="9" type="ORF">GGQ54_002121</name>
</gene>
<organism evidence="9 10">
    <name type="scientific">Naumannella cuiyingiana</name>
    <dbReference type="NCBI Taxonomy" id="1347891"/>
    <lineage>
        <taxon>Bacteria</taxon>
        <taxon>Bacillati</taxon>
        <taxon>Actinomycetota</taxon>
        <taxon>Actinomycetes</taxon>
        <taxon>Propionibacteriales</taxon>
        <taxon>Propionibacteriaceae</taxon>
        <taxon>Naumannella</taxon>
    </lineage>
</organism>
<dbReference type="GO" id="GO:0009254">
    <property type="term" value="P:peptidoglycan turnover"/>
    <property type="evidence" value="ECO:0007669"/>
    <property type="project" value="TreeGrafter"/>
</dbReference>
<dbReference type="PANTHER" id="PTHR30480:SF13">
    <property type="entry name" value="BETA-HEXOSAMINIDASE"/>
    <property type="match status" value="1"/>
</dbReference>
<dbReference type="SUPFAM" id="SSF52279">
    <property type="entry name" value="Beta-D-glucan exohydrolase, C-terminal domain"/>
    <property type="match status" value="1"/>
</dbReference>
<feature type="chain" id="PRO_5030982307" description="beta-N-acetylhexosaminidase" evidence="6">
    <location>
        <begin position="32"/>
        <end position="586"/>
    </location>
</feature>
<dbReference type="Gene3D" id="3.20.20.300">
    <property type="entry name" value="Glycoside hydrolase, family 3, N-terminal domain"/>
    <property type="match status" value="1"/>
</dbReference>
<dbReference type="EC" id="3.2.1.52" evidence="3"/>
<evidence type="ECO:0000259" key="8">
    <source>
        <dbReference type="Pfam" id="PF01915"/>
    </source>
</evidence>
<dbReference type="SUPFAM" id="SSF51445">
    <property type="entry name" value="(Trans)glycosidases"/>
    <property type="match status" value="1"/>
</dbReference>
<evidence type="ECO:0000256" key="6">
    <source>
        <dbReference type="SAM" id="SignalP"/>
    </source>
</evidence>
<dbReference type="FunFam" id="3.20.20.300:FF:000014">
    <property type="entry name" value="Beta-hexosaminidase, lipoprotein"/>
    <property type="match status" value="1"/>
</dbReference>
<dbReference type="InterPro" id="IPR017853">
    <property type="entry name" value="GH"/>
</dbReference>
<feature type="domain" description="Glycoside hydrolase family 3 C-terminal" evidence="8">
    <location>
        <begin position="447"/>
        <end position="574"/>
    </location>
</feature>